<reference evidence="1 2" key="1">
    <citation type="submission" date="2018-06" db="EMBL/GenBank/DDBJ databases">
        <authorList>
            <consortium name="Pathogen Informatics"/>
            <person name="Doyle S."/>
        </authorList>
    </citation>
    <scope>NUCLEOTIDE SEQUENCE [LARGE SCALE GENOMIC DNA]</scope>
    <source>
        <strain evidence="1 2">4028STDY6275000</strain>
    </source>
</reference>
<evidence type="ECO:0000313" key="2">
    <source>
        <dbReference type="Proteomes" id="UP000260191"/>
    </source>
</evidence>
<dbReference type="Proteomes" id="UP000260191">
    <property type="component" value="Unassembled WGS sequence"/>
</dbReference>
<proteinExistence type="predicted"/>
<organism evidence="1 2">
    <name type="scientific">Shigella flexneri</name>
    <dbReference type="NCBI Taxonomy" id="623"/>
    <lineage>
        <taxon>Bacteria</taxon>
        <taxon>Pseudomonadati</taxon>
        <taxon>Pseudomonadota</taxon>
        <taxon>Gammaproteobacteria</taxon>
        <taxon>Enterobacterales</taxon>
        <taxon>Enterobacteriaceae</taxon>
        <taxon>Shigella</taxon>
    </lineage>
</organism>
<dbReference type="EMBL" id="UIPR01000060">
    <property type="protein sequence ID" value="SVH89541.1"/>
    <property type="molecule type" value="Genomic_DNA"/>
</dbReference>
<accession>A0A658Z1M1</accession>
<protein>
    <submittedName>
        <fullName evidence="1">Uncharacterized protein</fullName>
    </submittedName>
</protein>
<dbReference type="AlphaFoldDB" id="A0A658Z1M1"/>
<evidence type="ECO:0000313" key="1">
    <source>
        <dbReference type="EMBL" id="SVH89541.1"/>
    </source>
</evidence>
<sequence>MSDFYVIIQEAQKAHKNNNIKHLATTQEFSIALFLMKKISFQQYLTINNIRILLFKHESFALAYFIDKSYFFNAIQSF</sequence>
<gene>
    <name evidence="1" type="ORF">SAMEA3710514_03382</name>
</gene>
<name>A0A658Z1M1_SHIFL</name>